<gene>
    <name evidence="3" type="ORF">M8T91_18750</name>
</gene>
<protein>
    <recommendedName>
        <fullName evidence="5">Integrase</fullName>
    </recommendedName>
</protein>
<proteinExistence type="predicted"/>
<geneLocation type="plasmid" evidence="3 4">
    <name>unnamed</name>
</geneLocation>
<dbReference type="SUPFAM" id="SSF56349">
    <property type="entry name" value="DNA breaking-rejoining enzymes"/>
    <property type="match status" value="1"/>
</dbReference>
<keyword evidence="4" id="KW-1185">Reference proteome</keyword>
<evidence type="ECO:0000256" key="2">
    <source>
        <dbReference type="ARBA" id="ARBA00023172"/>
    </source>
</evidence>
<evidence type="ECO:0008006" key="5">
    <source>
        <dbReference type="Google" id="ProtNLM"/>
    </source>
</evidence>
<keyword evidence="2" id="KW-0233">DNA recombination</keyword>
<dbReference type="Proteomes" id="UP001321520">
    <property type="component" value="Plasmid unnamed"/>
</dbReference>
<dbReference type="Gene3D" id="1.10.150.130">
    <property type="match status" value="1"/>
</dbReference>
<accession>A0ABY9EK06</accession>
<keyword evidence="3" id="KW-0614">Plasmid</keyword>
<dbReference type="RefSeq" id="WP_301419264.1">
    <property type="nucleotide sequence ID" value="NZ_CP098024.1"/>
</dbReference>
<dbReference type="Gene3D" id="1.10.443.10">
    <property type="entry name" value="Intergrase catalytic core"/>
    <property type="match status" value="1"/>
</dbReference>
<name>A0ABY9EK06_9GAMM</name>
<sequence>MRGRKRKSSEWDWLPKGVYAIRGWLVHRAYQNGKFQPDVKICRLEVARKSRASFYRRWEELQGEGAHNLRWVIDKYLNSRQFTKLAPRTQKDYVRYRDRICGYPVNGTTFGNFPLSRLNKRVIRAYLDSYPAPVAGNRHVQFLGSVFSWATQRYEDVPVNHCDGVKLNQEEARDRYIEDWEYAIVFICAQNMRVPLIAPAMELSYICRARRGEVFAYTELSIRREGLYLKRGKGSKNEVTLFSDRLRLALDACRCIYPSAPPKGHLLHDKNGNPYKKNALDSAWERVITKALTTGAALPPELAKEAVAAGAEFIGGRYLLTQKFTFHDIKAKGITDHKNHDGGHRSKKMETVYNRLARKVEATR</sequence>
<evidence type="ECO:0000313" key="4">
    <source>
        <dbReference type="Proteomes" id="UP001321520"/>
    </source>
</evidence>
<dbReference type="InterPro" id="IPR011010">
    <property type="entry name" value="DNA_brk_join_enz"/>
</dbReference>
<dbReference type="InterPro" id="IPR010998">
    <property type="entry name" value="Integrase_recombinase_N"/>
</dbReference>
<dbReference type="InterPro" id="IPR013762">
    <property type="entry name" value="Integrase-like_cat_sf"/>
</dbReference>
<evidence type="ECO:0000256" key="1">
    <source>
        <dbReference type="ARBA" id="ARBA00023125"/>
    </source>
</evidence>
<evidence type="ECO:0000313" key="3">
    <source>
        <dbReference type="EMBL" id="WKD51696.1"/>
    </source>
</evidence>
<reference evidence="3 4" key="1">
    <citation type="submission" date="2022-05" db="EMBL/GenBank/DDBJ databases">
        <title>Microbulbifer sp. nov., isolated from sponge.</title>
        <authorList>
            <person name="Gao L."/>
        </authorList>
    </citation>
    <scope>NUCLEOTIDE SEQUENCE [LARGE SCALE GENOMIC DNA]</scope>
    <source>
        <strain evidence="3 4">MI-G</strain>
        <plasmid evidence="3 4">unnamed</plasmid>
    </source>
</reference>
<organism evidence="3 4">
    <name type="scientific">Microbulbifer spongiae</name>
    <dbReference type="NCBI Taxonomy" id="2944933"/>
    <lineage>
        <taxon>Bacteria</taxon>
        <taxon>Pseudomonadati</taxon>
        <taxon>Pseudomonadota</taxon>
        <taxon>Gammaproteobacteria</taxon>
        <taxon>Cellvibrionales</taxon>
        <taxon>Microbulbiferaceae</taxon>
        <taxon>Microbulbifer</taxon>
    </lineage>
</organism>
<dbReference type="EMBL" id="CP098024">
    <property type="protein sequence ID" value="WKD51696.1"/>
    <property type="molecule type" value="Genomic_DNA"/>
</dbReference>
<keyword evidence="1" id="KW-0238">DNA-binding</keyword>